<name>A0A9D9N1F3_9SPIR</name>
<organism evidence="2 3">
    <name type="scientific">Candidatus Gallitreponema excrementavium</name>
    <dbReference type="NCBI Taxonomy" id="2840840"/>
    <lineage>
        <taxon>Bacteria</taxon>
        <taxon>Pseudomonadati</taxon>
        <taxon>Spirochaetota</taxon>
        <taxon>Spirochaetia</taxon>
        <taxon>Spirochaetales</taxon>
        <taxon>Candidatus Gallitreponema</taxon>
    </lineage>
</organism>
<feature type="coiled-coil region" evidence="1">
    <location>
        <begin position="231"/>
        <end position="265"/>
    </location>
</feature>
<dbReference type="AlphaFoldDB" id="A0A9D9N1F3"/>
<proteinExistence type="predicted"/>
<dbReference type="EMBL" id="JADIMM010000007">
    <property type="protein sequence ID" value="MBO8456665.1"/>
    <property type="molecule type" value="Genomic_DNA"/>
</dbReference>
<evidence type="ECO:0000256" key="1">
    <source>
        <dbReference type="SAM" id="Coils"/>
    </source>
</evidence>
<dbReference type="Proteomes" id="UP000823638">
    <property type="component" value="Unassembled WGS sequence"/>
</dbReference>
<evidence type="ECO:0000313" key="2">
    <source>
        <dbReference type="EMBL" id="MBO8456665.1"/>
    </source>
</evidence>
<evidence type="ECO:0000313" key="3">
    <source>
        <dbReference type="Proteomes" id="UP000823638"/>
    </source>
</evidence>
<reference evidence="2" key="1">
    <citation type="submission" date="2020-10" db="EMBL/GenBank/DDBJ databases">
        <authorList>
            <person name="Gilroy R."/>
        </authorList>
    </citation>
    <scope>NUCLEOTIDE SEQUENCE</scope>
    <source>
        <strain evidence="2">10532</strain>
    </source>
</reference>
<keyword evidence="1" id="KW-0175">Coiled coil</keyword>
<protein>
    <submittedName>
        <fullName evidence="2">Uncharacterized protein</fullName>
    </submittedName>
</protein>
<gene>
    <name evidence="2" type="ORF">IAA81_00365</name>
</gene>
<comment type="caution">
    <text evidence="2">The sequence shown here is derived from an EMBL/GenBank/DDBJ whole genome shotgun (WGS) entry which is preliminary data.</text>
</comment>
<accession>A0A9D9N1F3</accession>
<sequence length="265" mass="30480">MNQDKVKEILLSLRDTSLEFSVTFTGKESKKVNGLYKPDTKEILIHNKNFKNDNQLVYTAIHEYAHHLECEKNGGKSSGGRCHTNSFWACFHSLLEEAEKKGIYTIGYKEFPELEALTEKIRNDYLKKNGVLMKEFGALLMEARELCLKYNVRYEDYIDRVLQLPRNSAKAAARVSAVNVTPDVGYENMKILAAIKDPEKRKNAEECFTKEGKSPDEVKAVFKPLPKEDPLSRMLKEKKRIENTIAKLKNRLEEIENTLSRETSN</sequence>
<reference evidence="2" key="2">
    <citation type="journal article" date="2021" name="PeerJ">
        <title>Extensive microbial diversity within the chicken gut microbiome revealed by metagenomics and culture.</title>
        <authorList>
            <person name="Gilroy R."/>
            <person name="Ravi A."/>
            <person name="Getino M."/>
            <person name="Pursley I."/>
            <person name="Horton D.L."/>
            <person name="Alikhan N.F."/>
            <person name="Baker D."/>
            <person name="Gharbi K."/>
            <person name="Hall N."/>
            <person name="Watson M."/>
            <person name="Adriaenssens E.M."/>
            <person name="Foster-Nyarko E."/>
            <person name="Jarju S."/>
            <person name="Secka A."/>
            <person name="Antonio M."/>
            <person name="Oren A."/>
            <person name="Chaudhuri R.R."/>
            <person name="La Ragione R."/>
            <person name="Hildebrand F."/>
            <person name="Pallen M.J."/>
        </authorList>
    </citation>
    <scope>NUCLEOTIDE SEQUENCE</scope>
    <source>
        <strain evidence="2">10532</strain>
    </source>
</reference>